<comment type="caution">
    <text evidence="11">The sequence shown here is derived from an EMBL/GenBank/DDBJ whole genome shotgun (WGS) entry which is preliminary data.</text>
</comment>
<dbReference type="Pfam" id="PF00005">
    <property type="entry name" value="ABC_tran"/>
    <property type="match status" value="1"/>
</dbReference>
<dbReference type="PATRIC" id="fig|104102.12.peg.2785"/>
<keyword evidence="3" id="KW-0813">Transport</keyword>
<dbReference type="PANTHER" id="PTHR43297">
    <property type="entry name" value="OLIGOPEPTIDE TRANSPORT ATP-BINDING PROTEIN APPD"/>
    <property type="match status" value="1"/>
</dbReference>
<dbReference type="Gene3D" id="3.40.50.300">
    <property type="entry name" value="P-loop containing nucleotide triphosphate hydrolases"/>
    <property type="match status" value="1"/>
</dbReference>
<dbReference type="GO" id="GO:0005886">
    <property type="term" value="C:plasma membrane"/>
    <property type="evidence" value="ECO:0007669"/>
    <property type="project" value="UniProtKB-SubCell"/>
</dbReference>
<dbReference type="Proteomes" id="UP000075411">
    <property type="component" value="Unassembled WGS sequence"/>
</dbReference>
<keyword evidence="9" id="KW-0472">Membrane</keyword>
<accession>A0A149TR30</accession>
<evidence type="ECO:0000256" key="1">
    <source>
        <dbReference type="ARBA" id="ARBA00004417"/>
    </source>
</evidence>
<comment type="subcellular location">
    <subcellularLocation>
        <location evidence="1">Cell inner membrane</location>
        <topology evidence="1">Peripheral membrane protein</topology>
    </subcellularLocation>
</comment>
<dbReference type="InterPro" id="IPR003439">
    <property type="entry name" value="ABC_transporter-like_ATP-bd"/>
</dbReference>
<evidence type="ECO:0000256" key="5">
    <source>
        <dbReference type="ARBA" id="ARBA00022519"/>
    </source>
</evidence>
<dbReference type="RefSeq" id="WP_061489270.1">
    <property type="nucleotide sequence ID" value="NZ_LHZT01000132.1"/>
</dbReference>
<feature type="domain" description="ABC transporter" evidence="10">
    <location>
        <begin position="8"/>
        <end position="255"/>
    </location>
</feature>
<dbReference type="AlphaFoldDB" id="A0A149TR30"/>
<evidence type="ECO:0000256" key="2">
    <source>
        <dbReference type="ARBA" id="ARBA00005417"/>
    </source>
</evidence>
<dbReference type="PANTHER" id="PTHR43297:SF14">
    <property type="entry name" value="ATPASE AAA-TYPE CORE DOMAIN-CONTAINING PROTEIN"/>
    <property type="match status" value="1"/>
</dbReference>
<dbReference type="CDD" id="cd03257">
    <property type="entry name" value="ABC_NikE_OppD_transporters"/>
    <property type="match status" value="1"/>
</dbReference>
<dbReference type="SUPFAM" id="SSF52540">
    <property type="entry name" value="P-loop containing nucleoside triphosphate hydrolases"/>
    <property type="match status" value="1"/>
</dbReference>
<keyword evidence="8" id="KW-1278">Translocase</keyword>
<dbReference type="GO" id="GO:0016887">
    <property type="term" value="F:ATP hydrolysis activity"/>
    <property type="evidence" value="ECO:0007669"/>
    <property type="project" value="InterPro"/>
</dbReference>
<evidence type="ECO:0000313" key="11">
    <source>
        <dbReference type="EMBL" id="KXV55514.1"/>
    </source>
</evidence>
<evidence type="ECO:0000259" key="10">
    <source>
        <dbReference type="PROSITE" id="PS50893"/>
    </source>
</evidence>
<evidence type="ECO:0000256" key="9">
    <source>
        <dbReference type="ARBA" id="ARBA00023136"/>
    </source>
</evidence>
<gene>
    <name evidence="11" type="ORF">AD947_16675</name>
</gene>
<keyword evidence="6" id="KW-0547">Nucleotide-binding</keyword>
<dbReference type="OrthoDB" id="9815712at2"/>
<sequence>MTASSLPLSVRNLTISLPYSGAPRTILQSVHFDVQAGEILGVVGESGSGKSTLGLACLGLLPALFRVEGDVRLNGNNIREIAEKKRYRLRGHVVGYVPQEPMKALNPGMTIEQHVREGLPASLSKKEKWARVEYWLSQVGLEGTKHILQSYPFALSGGQRQRVLLAAALAAEPEILIADEFTTALDPVTRYQAVELIKKQVSQRKMAAILISHDLELVARSTDRMLVLRKGVSVESGETTDVITRPTSRYMRSLLALSLHFTPREPLSLFPQDSIGDAADD</sequence>
<reference evidence="11 12" key="1">
    <citation type="submission" date="2015-06" db="EMBL/GenBank/DDBJ databases">
        <title>Improved classification and identification of acetic acid bacteria using matrix-assisted laser desorption/ionization time-of-flight mass spectrometry; Gluconobacter nephelii and Gluconobacter uchimurae are later heterotypic synonyms of Gluconobacter japonicus and Gluconobacter oxydans, respectively.</title>
        <authorList>
            <person name="Li L."/>
            <person name="Cleenwerck I."/>
            <person name="De Vuyst L."/>
            <person name="Vandamme P."/>
        </authorList>
    </citation>
    <scope>NUCLEOTIDE SEQUENCE [LARGE SCALE GENOMIC DNA]</scope>
    <source>
        <strain evidence="11 12">LMG 1663</strain>
    </source>
</reference>
<comment type="similarity">
    <text evidence="2">Belongs to the ABC transporter superfamily.</text>
</comment>
<dbReference type="InterPro" id="IPR003593">
    <property type="entry name" value="AAA+_ATPase"/>
</dbReference>
<dbReference type="InterPro" id="IPR017871">
    <property type="entry name" value="ABC_transporter-like_CS"/>
</dbReference>
<keyword evidence="5" id="KW-0997">Cell inner membrane</keyword>
<organism evidence="11 12">
    <name type="scientific">Acetobacter tropicalis</name>
    <dbReference type="NCBI Taxonomy" id="104102"/>
    <lineage>
        <taxon>Bacteria</taxon>
        <taxon>Pseudomonadati</taxon>
        <taxon>Pseudomonadota</taxon>
        <taxon>Alphaproteobacteria</taxon>
        <taxon>Acetobacterales</taxon>
        <taxon>Acetobacteraceae</taxon>
        <taxon>Acetobacter</taxon>
    </lineage>
</organism>
<keyword evidence="4" id="KW-1003">Cell membrane</keyword>
<dbReference type="EMBL" id="LHZT01000132">
    <property type="protein sequence ID" value="KXV55514.1"/>
    <property type="molecule type" value="Genomic_DNA"/>
</dbReference>
<proteinExistence type="inferred from homology"/>
<evidence type="ECO:0000256" key="8">
    <source>
        <dbReference type="ARBA" id="ARBA00022967"/>
    </source>
</evidence>
<dbReference type="PROSITE" id="PS50893">
    <property type="entry name" value="ABC_TRANSPORTER_2"/>
    <property type="match status" value="1"/>
</dbReference>
<dbReference type="InterPro" id="IPR050388">
    <property type="entry name" value="ABC_Ni/Peptide_Import"/>
</dbReference>
<dbReference type="InterPro" id="IPR027417">
    <property type="entry name" value="P-loop_NTPase"/>
</dbReference>
<keyword evidence="7" id="KW-0067">ATP-binding</keyword>
<evidence type="ECO:0000256" key="3">
    <source>
        <dbReference type="ARBA" id="ARBA00022448"/>
    </source>
</evidence>
<dbReference type="SMART" id="SM00382">
    <property type="entry name" value="AAA"/>
    <property type="match status" value="1"/>
</dbReference>
<evidence type="ECO:0000256" key="6">
    <source>
        <dbReference type="ARBA" id="ARBA00022741"/>
    </source>
</evidence>
<name>A0A149TR30_9PROT</name>
<evidence type="ECO:0000256" key="7">
    <source>
        <dbReference type="ARBA" id="ARBA00022840"/>
    </source>
</evidence>
<protein>
    <recommendedName>
        <fullName evidence="10">ABC transporter domain-containing protein</fullName>
    </recommendedName>
</protein>
<evidence type="ECO:0000313" key="12">
    <source>
        <dbReference type="Proteomes" id="UP000075411"/>
    </source>
</evidence>
<dbReference type="PROSITE" id="PS00211">
    <property type="entry name" value="ABC_TRANSPORTER_1"/>
    <property type="match status" value="1"/>
</dbReference>
<evidence type="ECO:0000256" key="4">
    <source>
        <dbReference type="ARBA" id="ARBA00022475"/>
    </source>
</evidence>
<dbReference type="GO" id="GO:0005524">
    <property type="term" value="F:ATP binding"/>
    <property type="evidence" value="ECO:0007669"/>
    <property type="project" value="UniProtKB-KW"/>
</dbReference>